<accession>A0A4Z2H2A7</accession>
<organism evidence="1 2">
    <name type="scientific">Liparis tanakae</name>
    <name type="common">Tanaka's snailfish</name>
    <dbReference type="NCBI Taxonomy" id="230148"/>
    <lineage>
        <taxon>Eukaryota</taxon>
        <taxon>Metazoa</taxon>
        <taxon>Chordata</taxon>
        <taxon>Craniata</taxon>
        <taxon>Vertebrata</taxon>
        <taxon>Euteleostomi</taxon>
        <taxon>Actinopterygii</taxon>
        <taxon>Neopterygii</taxon>
        <taxon>Teleostei</taxon>
        <taxon>Neoteleostei</taxon>
        <taxon>Acanthomorphata</taxon>
        <taxon>Eupercaria</taxon>
        <taxon>Perciformes</taxon>
        <taxon>Cottioidei</taxon>
        <taxon>Cottales</taxon>
        <taxon>Liparidae</taxon>
        <taxon>Liparis</taxon>
    </lineage>
</organism>
<evidence type="ECO:0000313" key="2">
    <source>
        <dbReference type="Proteomes" id="UP000314294"/>
    </source>
</evidence>
<protein>
    <submittedName>
        <fullName evidence="1">Uncharacterized protein</fullName>
    </submittedName>
</protein>
<sequence length="107" mass="11630">MSFCLYASRSGANKKSPVSVDWHYMTLVITARKQVEAPGGSQPSYIQQFSGHRPPMAVAEAQINILKAIVAAQFLSSCYFKVEKLHSGALRPPSLVSLGNISQCALF</sequence>
<proteinExistence type="predicted"/>
<reference evidence="1 2" key="1">
    <citation type="submission" date="2019-03" db="EMBL/GenBank/DDBJ databases">
        <title>First draft genome of Liparis tanakae, snailfish: a comprehensive survey of snailfish specific genes.</title>
        <authorList>
            <person name="Kim W."/>
            <person name="Song I."/>
            <person name="Jeong J.-H."/>
            <person name="Kim D."/>
            <person name="Kim S."/>
            <person name="Ryu S."/>
            <person name="Song J.Y."/>
            <person name="Lee S.K."/>
        </authorList>
    </citation>
    <scope>NUCLEOTIDE SEQUENCE [LARGE SCALE GENOMIC DNA]</scope>
    <source>
        <tissue evidence="1">Muscle</tissue>
    </source>
</reference>
<name>A0A4Z2H2A7_9TELE</name>
<dbReference type="Proteomes" id="UP000314294">
    <property type="component" value="Unassembled WGS sequence"/>
</dbReference>
<keyword evidence="2" id="KW-1185">Reference proteome</keyword>
<dbReference type="EMBL" id="SRLO01000342">
    <property type="protein sequence ID" value="TNN60008.1"/>
    <property type="molecule type" value="Genomic_DNA"/>
</dbReference>
<evidence type="ECO:0000313" key="1">
    <source>
        <dbReference type="EMBL" id="TNN60008.1"/>
    </source>
</evidence>
<comment type="caution">
    <text evidence="1">The sequence shown here is derived from an EMBL/GenBank/DDBJ whole genome shotgun (WGS) entry which is preliminary data.</text>
</comment>
<gene>
    <name evidence="1" type="ORF">EYF80_029766</name>
</gene>
<dbReference type="AlphaFoldDB" id="A0A4Z2H2A7"/>